<dbReference type="Gene3D" id="3.40.50.10470">
    <property type="entry name" value="Translation initiation factor eif-2b, domain 2"/>
    <property type="match status" value="1"/>
</dbReference>
<dbReference type="EC" id="5.3.1.23" evidence="2"/>
<dbReference type="InterPro" id="IPR027363">
    <property type="entry name" value="M1Pi_N"/>
</dbReference>
<dbReference type="InterPro" id="IPR037171">
    <property type="entry name" value="NagB/RpiA_transferase-like"/>
</dbReference>
<organism evidence="3">
    <name type="scientific">candidate division WOR-3 bacterium</name>
    <dbReference type="NCBI Taxonomy" id="2052148"/>
    <lineage>
        <taxon>Bacteria</taxon>
        <taxon>Bacteria division WOR-3</taxon>
    </lineage>
</organism>
<keyword evidence="2" id="KW-0486">Methionine biosynthesis</keyword>
<gene>
    <name evidence="2 3" type="primary">mtnA</name>
    <name evidence="3" type="ORF">ENV38_03690</name>
</gene>
<feature type="active site" description="Proton donor" evidence="2">
    <location>
        <position position="236"/>
    </location>
</feature>
<dbReference type="HAMAP" id="MF_01678">
    <property type="entry name" value="Salvage_MtnA"/>
    <property type="match status" value="1"/>
</dbReference>
<dbReference type="NCBIfam" id="TIGR00512">
    <property type="entry name" value="salvage_mtnA"/>
    <property type="match status" value="1"/>
</dbReference>
<dbReference type="AlphaFoldDB" id="A0A7V3KNS6"/>
<dbReference type="InterPro" id="IPR011559">
    <property type="entry name" value="Initiation_fac_2B_a/b/d"/>
</dbReference>
<feature type="site" description="Transition state stabilizer" evidence="2">
    <location>
        <position position="156"/>
    </location>
</feature>
<dbReference type="FunFam" id="1.20.120.420:FF:000003">
    <property type="entry name" value="Methylthioribose-1-phosphate isomerase"/>
    <property type="match status" value="1"/>
</dbReference>
<dbReference type="Gene3D" id="1.20.120.420">
    <property type="entry name" value="translation initiation factor eif-2b, domain 1"/>
    <property type="match status" value="1"/>
</dbReference>
<dbReference type="GO" id="GO:0046523">
    <property type="term" value="F:S-methyl-5-thioribose-1-phosphate isomerase activity"/>
    <property type="evidence" value="ECO:0007669"/>
    <property type="project" value="UniProtKB-UniRule"/>
</dbReference>
<keyword evidence="2" id="KW-0028">Amino-acid biosynthesis</keyword>
<accession>A0A7V3KNS6</accession>
<dbReference type="InterPro" id="IPR042529">
    <property type="entry name" value="IF_2B-like_C"/>
</dbReference>
<dbReference type="FunFam" id="3.40.50.10470:FF:000006">
    <property type="entry name" value="Methylthioribose-1-phosphate isomerase"/>
    <property type="match status" value="1"/>
</dbReference>
<dbReference type="Pfam" id="PF01008">
    <property type="entry name" value="IF-2B"/>
    <property type="match status" value="1"/>
</dbReference>
<comment type="pathway">
    <text evidence="2">Amino-acid biosynthesis; L-methionine biosynthesis via salvage pathway; L-methionine from S-methyl-5-thio-alpha-D-ribose 1-phosphate: step 1/6.</text>
</comment>
<protein>
    <recommendedName>
        <fullName evidence="2">Methylthioribose-1-phosphate isomerase</fullName>
        <shortName evidence="2">M1Pi</shortName>
        <shortName evidence="2">MTR-1-P isomerase</shortName>
        <ecNumber evidence="2">5.3.1.23</ecNumber>
    </recommendedName>
    <alternativeName>
        <fullName evidence="2">S-methyl-5-thioribose-1-phosphate isomerase</fullName>
    </alternativeName>
</protein>
<feature type="binding site" evidence="2">
    <location>
        <begin position="246"/>
        <end position="247"/>
    </location>
    <ligand>
        <name>substrate</name>
    </ligand>
</feature>
<dbReference type="NCBIfam" id="TIGR00524">
    <property type="entry name" value="eIF-2B_rel"/>
    <property type="match status" value="1"/>
</dbReference>
<comment type="function">
    <text evidence="2">Catalyzes the interconversion of methylthioribose-1-phosphate (MTR-1-P) into methylthioribulose-1-phosphate (MTRu-1-P).</text>
</comment>
<proteinExistence type="inferred from homology"/>
<dbReference type="UniPathway" id="UPA00904">
    <property type="reaction ID" value="UER00874"/>
</dbReference>
<dbReference type="EMBL" id="DTGD01000138">
    <property type="protein sequence ID" value="HGB35988.1"/>
    <property type="molecule type" value="Genomic_DNA"/>
</dbReference>
<dbReference type="PANTHER" id="PTHR43475:SF1">
    <property type="entry name" value="METHYLTHIORIBOSE-1-PHOSPHATE ISOMERASE"/>
    <property type="match status" value="1"/>
</dbReference>
<evidence type="ECO:0000256" key="2">
    <source>
        <dbReference type="HAMAP-Rule" id="MF_01678"/>
    </source>
</evidence>
<dbReference type="GO" id="GO:0019509">
    <property type="term" value="P:L-methionine salvage from methylthioadenosine"/>
    <property type="evidence" value="ECO:0007669"/>
    <property type="project" value="UniProtKB-UniRule"/>
</dbReference>
<name>A0A7V3KNS6_UNCW3</name>
<dbReference type="SUPFAM" id="SSF100950">
    <property type="entry name" value="NagB/RpiA/CoA transferase-like"/>
    <property type="match status" value="1"/>
</dbReference>
<reference evidence="3" key="1">
    <citation type="journal article" date="2020" name="mSystems">
        <title>Genome- and Community-Level Interaction Insights into Carbon Utilization and Element Cycling Functions of Hydrothermarchaeota in Hydrothermal Sediment.</title>
        <authorList>
            <person name="Zhou Z."/>
            <person name="Liu Y."/>
            <person name="Xu W."/>
            <person name="Pan J."/>
            <person name="Luo Z.H."/>
            <person name="Li M."/>
        </authorList>
    </citation>
    <scope>NUCLEOTIDE SEQUENCE [LARGE SCALE GENOMIC DNA]</scope>
    <source>
        <strain evidence="3">SpSt-754</strain>
    </source>
</reference>
<dbReference type="PANTHER" id="PTHR43475">
    <property type="entry name" value="METHYLTHIORIBOSE-1-PHOSPHATE ISOMERASE"/>
    <property type="match status" value="1"/>
</dbReference>
<feature type="binding site" evidence="2">
    <location>
        <position position="88"/>
    </location>
    <ligand>
        <name>substrate</name>
    </ligand>
</feature>
<evidence type="ECO:0000313" key="3">
    <source>
        <dbReference type="EMBL" id="HGB35988.1"/>
    </source>
</evidence>
<evidence type="ECO:0000256" key="1">
    <source>
        <dbReference type="ARBA" id="ARBA00023235"/>
    </source>
</evidence>
<dbReference type="InterPro" id="IPR005251">
    <property type="entry name" value="IF-M1Pi"/>
</dbReference>
<sequence>MIKPVECFRDTIKVLDQTKLPEIVRFEYIYTLQDAIDAIVNLKVRGAPLIGIFAAYAVVQVLRSLDVEDVDRVKEIGLSSIVELRKTRPTAVNLFYALDRMEKIIRNSNVPSKSELVNLLLEEAQKIEKEEAERCEKMAQFGVTLLPEKAKVMTICNTGYLATNHIGTALGVIYKGYELGKIEKVFALETRPVLQGARLTTWELLENGIKPVLITDNSAAFVMKREKVDAIFVGADRIARNGDIANKIGSYMLAVLAKEHRIPFYVVAPTSSIDPTIESGEEIRIEERSKKEVIFVGEKQIAPEEVDVLNYAFDVTPWEFISAIITEEGIFYPPYTFNQKD</sequence>
<comment type="caution">
    <text evidence="3">The sequence shown here is derived from an EMBL/GenBank/DDBJ whole genome shotgun (WGS) entry which is preliminary data.</text>
</comment>
<dbReference type="InterPro" id="IPR000649">
    <property type="entry name" value="IF-2B-related"/>
</dbReference>
<comment type="catalytic activity">
    <reaction evidence="2">
        <text>5-(methylsulfanyl)-alpha-D-ribose 1-phosphate = 5-(methylsulfanyl)-D-ribulose 1-phosphate</text>
        <dbReference type="Rhea" id="RHEA:19989"/>
        <dbReference type="ChEBI" id="CHEBI:58533"/>
        <dbReference type="ChEBI" id="CHEBI:58548"/>
        <dbReference type="EC" id="5.3.1.23"/>
    </reaction>
</comment>
<dbReference type="NCBIfam" id="NF004326">
    <property type="entry name" value="PRK05720.1"/>
    <property type="match status" value="1"/>
</dbReference>
<feature type="binding site" evidence="2">
    <location>
        <begin position="45"/>
        <end position="47"/>
    </location>
    <ligand>
        <name>substrate</name>
    </ligand>
</feature>
<keyword evidence="1 2" id="KW-0413">Isomerase</keyword>
<feature type="binding site" evidence="2">
    <location>
        <position position="195"/>
    </location>
    <ligand>
        <name>substrate</name>
    </ligand>
</feature>
<comment type="similarity">
    <text evidence="2">Belongs to the EIF-2B alpha/beta/delta subunits family. MtnA subfamily.</text>
</comment>